<evidence type="ECO:0000313" key="2">
    <source>
        <dbReference type="EMBL" id="OPE59223.1"/>
    </source>
</evidence>
<name>A0AB36KTI5_PSEUB</name>
<sequence length="57" mass="6301">MESKGMAPILPEQVICGEKSMGWQQPSGQRDHAFPPSTGQLRQIESKQFEPFLSALA</sequence>
<feature type="region of interest" description="Disordered" evidence="1">
    <location>
        <begin position="22"/>
        <end position="43"/>
    </location>
</feature>
<gene>
    <name evidence="2" type="ORF">BTW15_15825</name>
</gene>
<organism evidence="2 3">
    <name type="scientific">Pseudomonas syringae pv. tomato</name>
    <dbReference type="NCBI Taxonomy" id="323"/>
    <lineage>
        <taxon>Bacteria</taxon>
        <taxon>Pseudomonadati</taxon>
        <taxon>Pseudomonadota</taxon>
        <taxon>Gammaproteobacteria</taxon>
        <taxon>Pseudomonadales</taxon>
        <taxon>Pseudomonadaceae</taxon>
        <taxon>Pseudomonas</taxon>
    </lineage>
</organism>
<evidence type="ECO:0000256" key="1">
    <source>
        <dbReference type="SAM" id="MobiDB-lite"/>
    </source>
</evidence>
<evidence type="ECO:0000313" key="3">
    <source>
        <dbReference type="Proteomes" id="UP000189855"/>
    </source>
</evidence>
<reference evidence="2 3" key="1">
    <citation type="journal article" date="2017" name="Mol. Ecol.">
        <title>Adaptation of the pathogen, Pseudomonas syringae, during experimental evolution on a native vs. alternative host plant.</title>
        <authorList>
            <person name="Meaden S."/>
            <person name="Koskella B."/>
        </authorList>
    </citation>
    <scope>NUCLEOTIDE SEQUENCE [LARGE SCALE GENOMIC DNA]</scope>
    <source>
        <strain evidence="2 3">PT23</strain>
    </source>
</reference>
<dbReference type="EMBL" id="MSDS01000017">
    <property type="protein sequence ID" value="OPE59223.1"/>
    <property type="molecule type" value="Genomic_DNA"/>
</dbReference>
<proteinExistence type="predicted"/>
<comment type="caution">
    <text evidence="2">The sequence shown here is derived from an EMBL/GenBank/DDBJ whole genome shotgun (WGS) entry which is preliminary data.</text>
</comment>
<accession>A0AB36KTI5</accession>
<protein>
    <submittedName>
        <fullName evidence="2">Uncharacterized protein</fullName>
    </submittedName>
</protein>
<dbReference type="AlphaFoldDB" id="A0AB36KTI5"/>
<dbReference type="Proteomes" id="UP000189855">
    <property type="component" value="Unassembled WGS sequence"/>
</dbReference>